<comment type="caution">
    <text evidence="2">The sequence shown here is derived from an EMBL/GenBank/DDBJ whole genome shotgun (WGS) entry which is preliminary data.</text>
</comment>
<organism evidence="2 3">
    <name type="scientific">Lentilactobacillus diolivorans DSM 14421</name>
    <dbReference type="NCBI Taxonomy" id="1423739"/>
    <lineage>
        <taxon>Bacteria</taxon>
        <taxon>Bacillati</taxon>
        <taxon>Bacillota</taxon>
        <taxon>Bacilli</taxon>
        <taxon>Lactobacillales</taxon>
        <taxon>Lactobacillaceae</taxon>
        <taxon>Lentilactobacillus</taxon>
    </lineage>
</organism>
<dbReference type="RefSeq" id="WP_057864006.1">
    <property type="nucleotide sequence ID" value="NZ_AZEY01000023.1"/>
</dbReference>
<accession>A0A0R1SQC7</accession>
<protein>
    <recommendedName>
        <fullName evidence="4">Surface layer protein A domain-containing protein</fullName>
    </recommendedName>
</protein>
<sequence length="151" mass="16912">MKALKHIFVASAFVFSVGAATYAGSSTAQAKGTTTFPSSLTNHTFYGAYYSKGHYGKYKYTLKNYATAYRFGKNSYKWGRYNSKTKKYTWNKAVKVKVTKTKQSKTTWYKATQTGTKKPAVTYFSPTGTNKIPGMIVKRGAHSSVPYGMFY</sequence>
<feature type="signal peptide" evidence="1">
    <location>
        <begin position="1"/>
        <end position="30"/>
    </location>
</feature>
<dbReference type="STRING" id="1423739.FC85_GL002378"/>
<keyword evidence="1" id="KW-0732">Signal</keyword>
<gene>
    <name evidence="2" type="ORF">FC85_GL002378</name>
</gene>
<dbReference type="AlphaFoldDB" id="A0A0R1SQC7"/>
<evidence type="ECO:0000256" key="1">
    <source>
        <dbReference type="SAM" id="SignalP"/>
    </source>
</evidence>
<dbReference type="PATRIC" id="fig|1423739.3.peg.2474"/>
<reference evidence="2 3" key="1">
    <citation type="journal article" date="2015" name="Genome Announc.">
        <title>Expanding the biotechnology potential of lactobacilli through comparative genomics of 213 strains and associated genera.</title>
        <authorList>
            <person name="Sun Z."/>
            <person name="Harris H.M."/>
            <person name="McCann A."/>
            <person name="Guo C."/>
            <person name="Argimon S."/>
            <person name="Zhang W."/>
            <person name="Yang X."/>
            <person name="Jeffery I.B."/>
            <person name="Cooney J.C."/>
            <person name="Kagawa T.F."/>
            <person name="Liu W."/>
            <person name="Song Y."/>
            <person name="Salvetti E."/>
            <person name="Wrobel A."/>
            <person name="Rasinkangas P."/>
            <person name="Parkhill J."/>
            <person name="Rea M.C."/>
            <person name="O'Sullivan O."/>
            <person name="Ritari J."/>
            <person name="Douillard F.P."/>
            <person name="Paul Ross R."/>
            <person name="Yang R."/>
            <person name="Briner A.E."/>
            <person name="Felis G.E."/>
            <person name="de Vos W.M."/>
            <person name="Barrangou R."/>
            <person name="Klaenhammer T.R."/>
            <person name="Caufield P.W."/>
            <person name="Cui Y."/>
            <person name="Zhang H."/>
            <person name="O'Toole P.W."/>
        </authorList>
    </citation>
    <scope>NUCLEOTIDE SEQUENCE [LARGE SCALE GENOMIC DNA]</scope>
    <source>
        <strain evidence="2 3">DSM 14421</strain>
    </source>
</reference>
<evidence type="ECO:0008006" key="4">
    <source>
        <dbReference type="Google" id="ProtNLM"/>
    </source>
</evidence>
<feature type="chain" id="PRO_5006410744" description="Surface layer protein A domain-containing protein" evidence="1">
    <location>
        <begin position="31"/>
        <end position="151"/>
    </location>
</feature>
<evidence type="ECO:0000313" key="2">
    <source>
        <dbReference type="EMBL" id="KRL68563.1"/>
    </source>
</evidence>
<dbReference type="Proteomes" id="UP000052013">
    <property type="component" value="Unassembled WGS sequence"/>
</dbReference>
<dbReference type="EMBL" id="AZEY01000023">
    <property type="protein sequence ID" value="KRL68563.1"/>
    <property type="molecule type" value="Genomic_DNA"/>
</dbReference>
<name>A0A0R1SQC7_9LACO</name>
<proteinExistence type="predicted"/>
<evidence type="ECO:0000313" key="3">
    <source>
        <dbReference type="Proteomes" id="UP000052013"/>
    </source>
</evidence>